<evidence type="ECO:0000256" key="6">
    <source>
        <dbReference type="ARBA" id="ARBA00023136"/>
    </source>
</evidence>
<evidence type="ECO:0000256" key="1">
    <source>
        <dbReference type="ARBA" id="ARBA00004651"/>
    </source>
</evidence>
<evidence type="ECO:0000313" key="9">
    <source>
        <dbReference type="EMBL" id="SDH25075.1"/>
    </source>
</evidence>
<feature type="transmembrane region" description="Helical" evidence="8">
    <location>
        <begin position="84"/>
        <end position="103"/>
    </location>
</feature>
<evidence type="ECO:0000256" key="5">
    <source>
        <dbReference type="ARBA" id="ARBA00022989"/>
    </source>
</evidence>
<protein>
    <submittedName>
        <fullName evidence="9">Paired small multidrug resistance pump</fullName>
    </submittedName>
</protein>
<feature type="transmembrane region" description="Helical" evidence="8">
    <location>
        <begin position="59"/>
        <end position="78"/>
    </location>
</feature>
<evidence type="ECO:0000313" key="10">
    <source>
        <dbReference type="Proteomes" id="UP000198956"/>
    </source>
</evidence>
<evidence type="ECO:0000256" key="8">
    <source>
        <dbReference type="SAM" id="Phobius"/>
    </source>
</evidence>
<gene>
    <name evidence="9" type="ORF">SAMN04489735_101847</name>
</gene>
<keyword evidence="2" id="KW-0813">Transport</keyword>
<dbReference type="Gene3D" id="1.10.3730.20">
    <property type="match status" value="1"/>
</dbReference>
<comment type="subcellular location">
    <subcellularLocation>
        <location evidence="1 7">Cell membrane</location>
        <topology evidence="1 7">Multi-pass membrane protein</topology>
    </subcellularLocation>
</comment>
<proteinExistence type="inferred from homology"/>
<dbReference type="EMBL" id="FNDE01000018">
    <property type="protein sequence ID" value="SDH25075.1"/>
    <property type="molecule type" value="Genomic_DNA"/>
</dbReference>
<dbReference type="GO" id="GO:0005886">
    <property type="term" value="C:plasma membrane"/>
    <property type="evidence" value="ECO:0007669"/>
    <property type="project" value="UniProtKB-SubCell"/>
</dbReference>
<dbReference type="GO" id="GO:0022857">
    <property type="term" value="F:transmembrane transporter activity"/>
    <property type="evidence" value="ECO:0007669"/>
    <property type="project" value="InterPro"/>
</dbReference>
<dbReference type="InterPro" id="IPR045324">
    <property type="entry name" value="Small_multidrug_res"/>
</dbReference>
<organism evidence="9 10">
    <name type="scientific">Aneurinibacillus thermoaerophilus</name>
    <dbReference type="NCBI Taxonomy" id="143495"/>
    <lineage>
        <taxon>Bacteria</taxon>
        <taxon>Bacillati</taxon>
        <taxon>Bacillota</taxon>
        <taxon>Bacilli</taxon>
        <taxon>Bacillales</taxon>
        <taxon>Paenibacillaceae</taxon>
        <taxon>Aneurinibacillus group</taxon>
        <taxon>Aneurinibacillus</taxon>
    </lineage>
</organism>
<dbReference type="Pfam" id="PF00893">
    <property type="entry name" value="Multi_Drug_Res"/>
    <property type="match status" value="1"/>
</dbReference>
<comment type="similarity">
    <text evidence="7">Belongs to the drug/metabolite transporter (DMT) superfamily. Small multidrug resistance (SMR) (TC 2.A.7.1) family.</text>
</comment>
<sequence>MGWIYLILAGSFEVVGVTGINKVNKQKNWQSIAILVGGFCLSFFFLSQAMKTISMGTAYAVWTGIGTVGSALVGMFIYGESKEWRRVLFISMVLMAAIGLKFIS</sequence>
<name>A0A1G8AVQ2_ANETH</name>
<dbReference type="OrthoDB" id="21828at2"/>
<dbReference type="PANTHER" id="PTHR30561:SF0">
    <property type="entry name" value="GUANIDINIUM EXPORTER"/>
    <property type="match status" value="1"/>
</dbReference>
<evidence type="ECO:0000256" key="3">
    <source>
        <dbReference type="ARBA" id="ARBA00022475"/>
    </source>
</evidence>
<dbReference type="InterPro" id="IPR037185">
    <property type="entry name" value="EmrE-like"/>
</dbReference>
<evidence type="ECO:0000256" key="4">
    <source>
        <dbReference type="ARBA" id="ARBA00022692"/>
    </source>
</evidence>
<dbReference type="SUPFAM" id="SSF103481">
    <property type="entry name" value="Multidrug resistance efflux transporter EmrE"/>
    <property type="match status" value="1"/>
</dbReference>
<dbReference type="InterPro" id="IPR000390">
    <property type="entry name" value="Small_drug/metabolite_transptr"/>
</dbReference>
<keyword evidence="3" id="KW-1003">Cell membrane</keyword>
<accession>A0A1G8AVQ2</accession>
<keyword evidence="4 7" id="KW-0812">Transmembrane</keyword>
<dbReference type="AlphaFoldDB" id="A0A1G8AVQ2"/>
<evidence type="ECO:0000256" key="2">
    <source>
        <dbReference type="ARBA" id="ARBA00022448"/>
    </source>
</evidence>
<dbReference type="PANTHER" id="PTHR30561">
    <property type="entry name" value="SMR FAMILY PROTON-DEPENDENT DRUG EFFLUX TRANSPORTER SUGE"/>
    <property type="match status" value="1"/>
</dbReference>
<dbReference type="FunFam" id="1.10.3730.20:FF:000001">
    <property type="entry name" value="Quaternary ammonium compound resistance transporter SugE"/>
    <property type="match status" value="1"/>
</dbReference>
<dbReference type="Proteomes" id="UP000198956">
    <property type="component" value="Unassembled WGS sequence"/>
</dbReference>
<feature type="transmembrane region" description="Helical" evidence="8">
    <location>
        <begin position="29"/>
        <end position="47"/>
    </location>
</feature>
<reference evidence="9 10" key="1">
    <citation type="submission" date="2016-10" db="EMBL/GenBank/DDBJ databases">
        <authorList>
            <person name="de Groot N.N."/>
        </authorList>
    </citation>
    <scope>NUCLEOTIDE SEQUENCE [LARGE SCALE GENOMIC DNA]</scope>
    <source>
        <strain evidence="9 10">L 420-91</strain>
    </source>
</reference>
<dbReference type="RefSeq" id="WP_057898550.1">
    <property type="nucleotide sequence ID" value="NZ_FNDE01000018.1"/>
</dbReference>
<evidence type="ECO:0000256" key="7">
    <source>
        <dbReference type="RuleBase" id="RU003942"/>
    </source>
</evidence>
<keyword evidence="6 8" id="KW-0472">Membrane</keyword>
<keyword evidence="5 8" id="KW-1133">Transmembrane helix</keyword>